<keyword evidence="4" id="KW-1185">Reference proteome</keyword>
<evidence type="ECO:0000313" key="4">
    <source>
        <dbReference type="Proteomes" id="UP000663940"/>
    </source>
</evidence>
<dbReference type="AlphaFoldDB" id="A0AAE6JGA2"/>
<sequence>MIKKLFVTFLAVLYLGVSSGATLHYQYCMGRLIKVALWHDEQSKKCNTCGMNYRGKAAKKCCTDKHQQLKSEKSSSLTYSQIGLGTSPALLVIPLFGLVPYNYLPLKISRPVGQSPPLVTTLPVFLRNCTFRI</sequence>
<gene>
    <name evidence="1" type="ORF">DIU31_012110</name>
    <name evidence="2" type="ORF">J3L21_15475</name>
</gene>
<dbReference type="NCBIfam" id="NF047658">
    <property type="entry name" value="HYC_CC_PP"/>
    <property type="match status" value="1"/>
</dbReference>
<name>A0AAE6JGA2_9SPHI</name>
<evidence type="ECO:0000313" key="1">
    <source>
        <dbReference type="EMBL" id="QEM04217.1"/>
    </source>
</evidence>
<evidence type="ECO:0000313" key="2">
    <source>
        <dbReference type="EMBL" id="QTE53296.1"/>
    </source>
</evidence>
<organism evidence="1 3">
    <name type="scientific">Mucilaginibacter rubeus</name>
    <dbReference type="NCBI Taxonomy" id="2027860"/>
    <lineage>
        <taxon>Bacteria</taxon>
        <taxon>Pseudomonadati</taxon>
        <taxon>Bacteroidota</taxon>
        <taxon>Sphingobacteriia</taxon>
        <taxon>Sphingobacteriales</taxon>
        <taxon>Sphingobacteriaceae</taxon>
        <taxon>Mucilaginibacter</taxon>
    </lineage>
</organism>
<proteinExistence type="predicted"/>
<dbReference type="EMBL" id="CP043451">
    <property type="protein sequence ID" value="QEM04217.1"/>
    <property type="molecule type" value="Genomic_DNA"/>
</dbReference>
<reference evidence="1 3" key="1">
    <citation type="submission" date="2019-08" db="EMBL/GenBank/DDBJ databases">
        <title>Comparative genome analysis confer to the adaptation heavy metal polluted environment.</title>
        <authorList>
            <person name="Li Y."/>
        </authorList>
    </citation>
    <scope>NUCLEOTIDE SEQUENCE [LARGE SCALE GENOMIC DNA]</scope>
    <source>
        <strain evidence="1 3">P2</strain>
    </source>
</reference>
<dbReference type="Pfam" id="PF26622">
    <property type="entry name" value="DUF8199"/>
    <property type="match status" value="1"/>
</dbReference>
<accession>A0AAE6JGA2</accession>
<dbReference type="Proteomes" id="UP000663940">
    <property type="component" value="Chromosome"/>
</dbReference>
<dbReference type="InterPro" id="IPR058060">
    <property type="entry name" value="HYC_CC_PP"/>
</dbReference>
<protein>
    <submittedName>
        <fullName evidence="1">Uncharacterized protein</fullName>
    </submittedName>
</protein>
<dbReference type="Proteomes" id="UP000250557">
    <property type="component" value="Chromosome"/>
</dbReference>
<evidence type="ECO:0000313" key="3">
    <source>
        <dbReference type="Proteomes" id="UP000250557"/>
    </source>
</evidence>
<dbReference type="RefSeq" id="WP_112654972.1">
    <property type="nucleotide sequence ID" value="NZ_CP043451.1"/>
</dbReference>
<dbReference type="InterPro" id="IPR058512">
    <property type="entry name" value="DUF8199"/>
</dbReference>
<reference evidence="2 4" key="2">
    <citation type="submission" date="2021-03" db="EMBL/GenBank/DDBJ databases">
        <title>Mucilaginibacter strains isolated from gold and copper mining confer multi heavy-metal resistance.</title>
        <authorList>
            <person name="Li Y."/>
        </authorList>
    </citation>
    <scope>NUCLEOTIDE SEQUENCE [LARGE SCALE GENOMIC DNA]</scope>
    <source>
        <strain evidence="2 4">P2-4</strain>
    </source>
</reference>
<dbReference type="EMBL" id="CP071880">
    <property type="protein sequence ID" value="QTE53296.1"/>
    <property type="molecule type" value="Genomic_DNA"/>
</dbReference>